<keyword evidence="4 5" id="KW-0961">Cell wall biogenesis/degradation</keyword>
<keyword evidence="5" id="KW-0133">Cell shape</keyword>
<dbReference type="GO" id="GO:0071555">
    <property type="term" value="P:cell wall organization"/>
    <property type="evidence" value="ECO:0007669"/>
    <property type="project" value="UniProtKB-KW"/>
</dbReference>
<dbReference type="GO" id="GO:0046872">
    <property type="term" value="F:metal ion binding"/>
    <property type="evidence" value="ECO:0007669"/>
    <property type="project" value="UniProtKB-KW"/>
</dbReference>
<gene>
    <name evidence="5" type="primary">ddl</name>
    <name evidence="10" type="ORF">B0I29_10118</name>
</gene>
<evidence type="ECO:0000256" key="4">
    <source>
        <dbReference type="ARBA" id="ARBA00023316"/>
    </source>
</evidence>
<evidence type="ECO:0000259" key="9">
    <source>
        <dbReference type="PROSITE" id="PS50975"/>
    </source>
</evidence>
<comment type="catalytic activity">
    <reaction evidence="5">
        <text>2 D-alanine + ATP = D-alanyl-D-alanine + ADP + phosphate + H(+)</text>
        <dbReference type="Rhea" id="RHEA:11224"/>
        <dbReference type="ChEBI" id="CHEBI:15378"/>
        <dbReference type="ChEBI" id="CHEBI:30616"/>
        <dbReference type="ChEBI" id="CHEBI:43474"/>
        <dbReference type="ChEBI" id="CHEBI:57416"/>
        <dbReference type="ChEBI" id="CHEBI:57822"/>
        <dbReference type="ChEBI" id="CHEBI:456216"/>
        <dbReference type="EC" id="6.3.2.4"/>
    </reaction>
</comment>
<organism evidence="10 11">
    <name type="scientific">Actinoplanes lutulentus</name>
    <dbReference type="NCBI Taxonomy" id="1287878"/>
    <lineage>
        <taxon>Bacteria</taxon>
        <taxon>Bacillati</taxon>
        <taxon>Actinomycetota</taxon>
        <taxon>Actinomycetes</taxon>
        <taxon>Micromonosporales</taxon>
        <taxon>Micromonosporaceae</taxon>
        <taxon>Actinoplanes</taxon>
    </lineage>
</organism>
<dbReference type="PIRSF" id="PIRSF039102">
    <property type="entry name" value="Ddl/VanB"/>
    <property type="match status" value="1"/>
</dbReference>
<comment type="subcellular location">
    <subcellularLocation>
        <location evidence="5">Cytoplasm</location>
    </subcellularLocation>
</comment>
<evidence type="ECO:0000256" key="3">
    <source>
        <dbReference type="ARBA" id="ARBA00022598"/>
    </source>
</evidence>
<dbReference type="PROSITE" id="PS50975">
    <property type="entry name" value="ATP_GRASP"/>
    <property type="match status" value="1"/>
</dbReference>
<dbReference type="InterPro" id="IPR005905">
    <property type="entry name" value="D_ala_D_ala"/>
</dbReference>
<comment type="caution">
    <text evidence="10">The sequence shown here is derived from an EMBL/GenBank/DDBJ whole genome shotgun (WGS) entry which is preliminary data.</text>
</comment>
<dbReference type="EC" id="6.3.2.4" evidence="5"/>
<dbReference type="Gene3D" id="3.30.470.20">
    <property type="entry name" value="ATP-grasp fold, B domain"/>
    <property type="match status" value="1"/>
</dbReference>
<keyword evidence="11" id="KW-1185">Reference proteome</keyword>
<keyword evidence="8" id="KW-0067">ATP-binding</keyword>
<dbReference type="Gene3D" id="3.40.50.20">
    <property type="match status" value="1"/>
</dbReference>
<dbReference type="HAMAP" id="MF_00047">
    <property type="entry name" value="Dala_Dala_lig"/>
    <property type="match status" value="1"/>
</dbReference>
<dbReference type="SUPFAM" id="SSF56059">
    <property type="entry name" value="Glutathione synthetase ATP-binding domain-like"/>
    <property type="match status" value="1"/>
</dbReference>
<dbReference type="GO" id="GO:0005829">
    <property type="term" value="C:cytosol"/>
    <property type="evidence" value="ECO:0007669"/>
    <property type="project" value="TreeGrafter"/>
</dbReference>
<dbReference type="NCBIfam" id="NF002528">
    <property type="entry name" value="PRK01966.1-4"/>
    <property type="match status" value="1"/>
</dbReference>
<dbReference type="Gene3D" id="3.30.1490.20">
    <property type="entry name" value="ATP-grasp fold, A domain"/>
    <property type="match status" value="1"/>
</dbReference>
<protein>
    <recommendedName>
        <fullName evidence="5">D-alanine--D-alanine ligase</fullName>
        <ecNumber evidence="5">6.3.2.4</ecNumber>
    </recommendedName>
    <alternativeName>
        <fullName evidence="5">D-Ala-D-Ala ligase</fullName>
    </alternativeName>
    <alternativeName>
        <fullName evidence="5">D-alanylalanine synthetase</fullName>
    </alternativeName>
</protein>
<keyword evidence="5" id="KW-0573">Peptidoglycan synthesis</keyword>
<comment type="cofactor">
    <cofactor evidence="1">
        <name>Mn(2+)</name>
        <dbReference type="ChEBI" id="CHEBI:29035"/>
    </cofactor>
</comment>
<feature type="domain" description="ATP-grasp" evidence="9">
    <location>
        <begin position="124"/>
        <end position="327"/>
    </location>
</feature>
<dbReference type="EMBL" id="QLMJ01000001">
    <property type="protein sequence ID" value="RAK42888.1"/>
    <property type="molecule type" value="Genomic_DNA"/>
</dbReference>
<dbReference type="InterPro" id="IPR011761">
    <property type="entry name" value="ATP-grasp"/>
</dbReference>
<dbReference type="GO" id="GO:0009252">
    <property type="term" value="P:peptidoglycan biosynthetic process"/>
    <property type="evidence" value="ECO:0007669"/>
    <property type="project" value="UniProtKB-UniRule"/>
</dbReference>
<evidence type="ECO:0000256" key="6">
    <source>
        <dbReference type="PIRSR" id="PIRSR039102-1"/>
    </source>
</evidence>
<name>A0A327ZQ22_9ACTN</name>
<keyword evidence="5" id="KW-0963">Cytoplasm</keyword>
<feature type="active site" evidence="6">
    <location>
        <position position="17"/>
    </location>
</feature>
<dbReference type="PANTHER" id="PTHR23132">
    <property type="entry name" value="D-ALANINE--D-ALANINE LIGASE"/>
    <property type="match status" value="1"/>
</dbReference>
<feature type="active site" evidence="6">
    <location>
        <position position="305"/>
    </location>
</feature>
<dbReference type="OrthoDB" id="9813261at2"/>
<dbReference type="RefSeq" id="WP_111647292.1">
    <property type="nucleotide sequence ID" value="NZ_JACHWI010000001.1"/>
</dbReference>
<feature type="active site" evidence="6">
    <location>
        <position position="167"/>
    </location>
</feature>
<dbReference type="GO" id="GO:0005524">
    <property type="term" value="F:ATP binding"/>
    <property type="evidence" value="ECO:0007669"/>
    <property type="project" value="UniProtKB-UniRule"/>
</dbReference>
<dbReference type="AlphaFoldDB" id="A0A327ZQ22"/>
<dbReference type="InterPro" id="IPR011127">
    <property type="entry name" value="Dala_Dala_lig_N"/>
</dbReference>
<evidence type="ECO:0000313" key="10">
    <source>
        <dbReference type="EMBL" id="RAK42888.1"/>
    </source>
</evidence>
<keyword evidence="3 5" id="KW-0436">Ligase</keyword>
<dbReference type="InterPro" id="IPR013815">
    <property type="entry name" value="ATP_grasp_subdomain_1"/>
</dbReference>
<sequence length="332" mass="35282">MARRVRVAVLYGGCNEEHDISRASAAAVLEHLDRDRFDAVGIYVTKAGHWVADDQPLDGAGDGALSGLAYAQNVLRSCDIAFPVMHGRNGQDGIVQAMLELIGVPYVGSGVLAGAAAMDKDVTRRLLASAGLAVTDTTVLTGDATVSTADRDRLGLPVFVKPARCGSSIGVSRVTEWDQLPDAIAAARGHDVKVLVEPEAAGREIAVAVLEYPDGRLVTGPALEITVSARRPFFDYLAKYADRDTTLQVPATLDPAVEALLHEQALLAYRVLDCRGHARIDFFVDENGRPVLNGVNTAPGLTAASQVPRIWAAEGLAFPDLLSVLVQTALRR</sequence>
<feature type="binding site" evidence="7">
    <location>
        <position position="281"/>
    </location>
    <ligand>
        <name>Mg(2+)</name>
        <dbReference type="ChEBI" id="CHEBI:18420"/>
        <label>1</label>
    </ligand>
</feature>
<keyword evidence="7" id="KW-0464">Manganese</keyword>
<evidence type="ECO:0000256" key="2">
    <source>
        <dbReference type="ARBA" id="ARBA00010871"/>
    </source>
</evidence>
<comment type="cofactor">
    <cofactor evidence="7">
        <name>Mg(2+)</name>
        <dbReference type="ChEBI" id="CHEBI:18420"/>
    </cofactor>
    <cofactor evidence="7">
        <name>Mn(2+)</name>
        <dbReference type="ChEBI" id="CHEBI:29035"/>
    </cofactor>
    <text evidence="7">Binds 2 magnesium or manganese ions per subunit.</text>
</comment>
<keyword evidence="7" id="KW-0460">Magnesium</keyword>
<accession>A0A327ZQ22</accession>
<dbReference type="GO" id="GO:0008716">
    <property type="term" value="F:D-alanine-D-alanine ligase activity"/>
    <property type="evidence" value="ECO:0007669"/>
    <property type="project" value="UniProtKB-UniRule"/>
</dbReference>
<comment type="similarity">
    <text evidence="2 5">Belongs to the D-alanine--D-alanine ligase family.</text>
</comment>
<dbReference type="Proteomes" id="UP000249341">
    <property type="component" value="Unassembled WGS sequence"/>
</dbReference>
<keyword evidence="8" id="KW-0547">Nucleotide-binding</keyword>
<dbReference type="Pfam" id="PF01820">
    <property type="entry name" value="Dala_Dala_lig_N"/>
    <property type="match status" value="1"/>
</dbReference>
<comment type="pathway">
    <text evidence="5">Cell wall biogenesis; peptidoglycan biosynthesis.</text>
</comment>
<evidence type="ECO:0000313" key="11">
    <source>
        <dbReference type="Proteomes" id="UP000249341"/>
    </source>
</evidence>
<evidence type="ECO:0000256" key="7">
    <source>
        <dbReference type="PIRSR" id="PIRSR039102-3"/>
    </source>
</evidence>
<dbReference type="InterPro" id="IPR011095">
    <property type="entry name" value="Dala_Dala_lig_C"/>
</dbReference>
<reference evidence="10 11" key="1">
    <citation type="submission" date="2018-06" db="EMBL/GenBank/DDBJ databases">
        <title>Genomic Encyclopedia of Type Strains, Phase III (KMG-III): the genomes of soil and plant-associated and newly described type strains.</title>
        <authorList>
            <person name="Whitman W."/>
        </authorList>
    </citation>
    <scope>NUCLEOTIDE SEQUENCE [LARGE SCALE GENOMIC DNA]</scope>
    <source>
        <strain evidence="10 11">CGMCC 4.7090</strain>
    </source>
</reference>
<proteinExistence type="inferred from homology"/>
<feature type="binding site" evidence="7">
    <location>
        <position position="296"/>
    </location>
    <ligand>
        <name>Mg(2+)</name>
        <dbReference type="ChEBI" id="CHEBI:18420"/>
        <label>2</label>
    </ligand>
</feature>
<dbReference type="Pfam" id="PF07478">
    <property type="entry name" value="Dala_Dala_lig_C"/>
    <property type="match status" value="1"/>
</dbReference>
<dbReference type="InterPro" id="IPR016185">
    <property type="entry name" value="PreATP-grasp_dom_sf"/>
</dbReference>
<dbReference type="GO" id="GO:0008360">
    <property type="term" value="P:regulation of cell shape"/>
    <property type="evidence" value="ECO:0007669"/>
    <property type="project" value="UniProtKB-KW"/>
</dbReference>
<evidence type="ECO:0000256" key="1">
    <source>
        <dbReference type="ARBA" id="ARBA00001936"/>
    </source>
</evidence>
<dbReference type="UniPathway" id="UPA00219"/>
<dbReference type="NCBIfam" id="TIGR01205">
    <property type="entry name" value="D_ala_D_alaTIGR"/>
    <property type="match status" value="1"/>
</dbReference>
<evidence type="ECO:0000256" key="8">
    <source>
        <dbReference type="PROSITE-ProRule" id="PRU00409"/>
    </source>
</evidence>
<evidence type="ECO:0000256" key="5">
    <source>
        <dbReference type="HAMAP-Rule" id="MF_00047"/>
    </source>
</evidence>
<keyword evidence="7" id="KW-0479">Metal-binding</keyword>
<dbReference type="PANTHER" id="PTHR23132:SF25">
    <property type="entry name" value="D-ALANINE--D-ALANINE LIGASE A"/>
    <property type="match status" value="1"/>
</dbReference>
<comment type="function">
    <text evidence="5">Cell wall formation.</text>
</comment>
<dbReference type="SUPFAM" id="SSF52440">
    <property type="entry name" value="PreATP-grasp domain"/>
    <property type="match status" value="1"/>
</dbReference>